<name>A0A4P6JWC9_KTERU</name>
<gene>
    <name evidence="12" type="ORF">EPA93_28545</name>
</gene>
<evidence type="ECO:0000313" key="13">
    <source>
        <dbReference type="Proteomes" id="UP000290365"/>
    </source>
</evidence>
<dbReference type="PROSITE" id="PS50929">
    <property type="entry name" value="ABC_TM1F"/>
    <property type="match status" value="1"/>
</dbReference>
<keyword evidence="2" id="KW-0813">Transport</keyword>
<dbReference type="PROSITE" id="PS50893">
    <property type="entry name" value="ABC_TRANSPORTER_2"/>
    <property type="match status" value="1"/>
</dbReference>
<dbReference type="GO" id="GO:0005886">
    <property type="term" value="C:plasma membrane"/>
    <property type="evidence" value="ECO:0007669"/>
    <property type="project" value="UniProtKB-SubCell"/>
</dbReference>
<evidence type="ECO:0000259" key="11">
    <source>
        <dbReference type="PROSITE" id="PS50929"/>
    </source>
</evidence>
<evidence type="ECO:0000256" key="7">
    <source>
        <dbReference type="ARBA" id="ARBA00022989"/>
    </source>
</evidence>
<proteinExistence type="predicted"/>
<dbReference type="InterPro" id="IPR003593">
    <property type="entry name" value="AAA+_ATPase"/>
</dbReference>
<feature type="transmembrane region" description="Helical" evidence="9">
    <location>
        <begin position="311"/>
        <end position="330"/>
    </location>
</feature>
<keyword evidence="13" id="KW-1185">Reference proteome</keyword>
<evidence type="ECO:0000256" key="2">
    <source>
        <dbReference type="ARBA" id="ARBA00022448"/>
    </source>
</evidence>
<evidence type="ECO:0000256" key="3">
    <source>
        <dbReference type="ARBA" id="ARBA00022475"/>
    </source>
</evidence>
<dbReference type="GO" id="GO:0005524">
    <property type="term" value="F:ATP binding"/>
    <property type="evidence" value="ECO:0007669"/>
    <property type="project" value="UniProtKB-KW"/>
</dbReference>
<feature type="transmembrane region" description="Helical" evidence="9">
    <location>
        <begin position="84"/>
        <end position="104"/>
    </location>
</feature>
<evidence type="ECO:0000313" key="12">
    <source>
        <dbReference type="EMBL" id="QBD79713.1"/>
    </source>
</evidence>
<dbReference type="Pfam" id="PF00005">
    <property type="entry name" value="ABC_tran"/>
    <property type="match status" value="1"/>
</dbReference>
<feature type="transmembrane region" description="Helical" evidence="9">
    <location>
        <begin position="45"/>
        <end position="64"/>
    </location>
</feature>
<dbReference type="PROSITE" id="PS00211">
    <property type="entry name" value="ABC_TRANSPORTER_1"/>
    <property type="match status" value="1"/>
</dbReference>
<comment type="subcellular location">
    <subcellularLocation>
        <location evidence="1">Cell membrane</location>
        <topology evidence="1">Multi-pass membrane protein</topology>
    </subcellularLocation>
</comment>
<dbReference type="EMBL" id="CP035758">
    <property type="protein sequence ID" value="QBD79713.1"/>
    <property type="molecule type" value="Genomic_DNA"/>
</dbReference>
<keyword evidence="8 9" id="KW-0472">Membrane</keyword>
<evidence type="ECO:0000256" key="9">
    <source>
        <dbReference type="SAM" id="Phobius"/>
    </source>
</evidence>
<evidence type="ECO:0000256" key="1">
    <source>
        <dbReference type="ARBA" id="ARBA00004651"/>
    </source>
</evidence>
<dbReference type="GO" id="GO:0016887">
    <property type="term" value="F:ATP hydrolysis activity"/>
    <property type="evidence" value="ECO:0007669"/>
    <property type="project" value="InterPro"/>
</dbReference>
<keyword evidence="5" id="KW-0547">Nucleotide-binding</keyword>
<dbReference type="InterPro" id="IPR027417">
    <property type="entry name" value="P-loop_NTPase"/>
</dbReference>
<dbReference type="InterPro" id="IPR039421">
    <property type="entry name" value="Type_1_exporter"/>
</dbReference>
<dbReference type="PANTHER" id="PTHR43394">
    <property type="entry name" value="ATP-DEPENDENT PERMEASE MDL1, MITOCHONDRIAL"/>
    <property type="match status" value="1"/>
</dbReference>
<dbReference type="FunFam" id="3.40.50.300:FF:000221">
    <property type="entry name" value="Multidrug ABC transporter ATP-binding protein"/>
    <property type="match status" value="1"/>
</dbReference>
<dbReference type="Pfam" id="PF00664">
    <property type="entry name" value="ABC_membrane"/>
    <property type="match status" value="1"/>
</dbReference>
<dbReference type="GO" id="GO:0015421">
    <property type="term" value="F:ABC-type oligopeptide transporter activity"/>
    <property type="evidence" value="ECO:0007669"/>
    <property type="project" value="TreeGrafter"/>
</dbReference>
<evidence type="ECO:0000256" key="5">
    <source>
        <dbReference type="ARBA" id="ARBA00022741"/>
    </source>
</evidence>
<evidence type="ECO:0000259" key="10">
    <source>
        <dbReference type="PROSITE" id="PS50893"/>
    </source>
</evidence>
<dbReference type="InterPro" id="IPR036640">
    <property type="entry name" value="ABC1_TM_sf"/>
</dbReference>
<reference evidence="12 13" key="1">
    <citation type="submission" date="2019-01" db="EMBL/GenBank/DDBJ databases">
        <title>Ktedonosporobacter rubrisoli SCAWS-G2.</title>
        <authorList>
            <person name="Huang Y."/>
            <person name="Yan B."/>
        </authorList>
    </citation>
    <scope>NUCLEOTIDE SEQUENCE [LARGE SCALE GENOMIC DNA]</scope>
    <source>
        <strain evidence="12 13">SCAWS-G2</strain>
    </source>
</reference>
<dbReference type="SMART" id="SM00382">
    <property type="entry name" value="AAA"/>
    <property type="match status" value="1"/>
</dbReference>
<protein>
    <submittedName>
        <fullName evidence="12">ABC transporter ATP-binding protein</fullName>
    </submittedName>
</protein>
<keyword evidence="7 9" id="KW-1133">Transmembrane helix</keyword>
<dbReference type="SUPFAM" id="SSF52540">
    <property type="entry name" value="P-loop containing nucleoside triphosphate hydrolases"/>
    <property type="match status" value="1"/>
</dbReference>
<dbReference type="OrthoDB" id="9806127at2"/>
<feature type="transmembrane region" description="Helical" evidence="9">
    <location>
        <begin position="270"/>
        <end position="291"/>
    </location>
</feature>
<dbReference type="InterPro" id="IPR003439">
    <property type="entry name" value="ABC_transporter-like_ATP-bd"/>
</dbReference>
<keyword evidence="3" id="KW-1003">Cell membrane</keyword>
<accession>A0A4P6JWC9</accession>
<dbReference type="InterPro" id="IPR017871">
    <property type="entry name" value="ABC_transporter-like_CS"/>
</dbReference>
<organism evidence="12 13">
    <name type="scientific">Ktedonosporobacter rubrisoli</name>
    <dbReference type="NCBI Taxonomy" id="2509675"/>
    <lineage>
        <taxon>Bacteria</taxon>
        <taxon>Bacillati</taxon>
        <taxon>Chloroflexota</taxon>
        <taxon>Ktedonobacteria</taxon>
        <taxon>Ktedonobacterales</taxon>
        <taxon>Ktedonosporobacteraceae</taxon>
        <taxon>Ktedonosporobacter</taxon>
    </lineage>
</organism>
<feature type="domain" description="ABC transmembrane type-1" evidence="11">
    <location>
        <begin position="48"/>
        <end position="327"/>
    </location>
</feature>
<dbReference type="SUPFAM" id="SSF90123">
    <property type="entry name" value="ABC transporter transmembrane region"/>
    <property type="match status" value="1"/>
</dbReference>
<feature type="transmembrane region" description="Helical" evidence="9">
    <location>
        <begin position="164"/>
        <end position="181"/>
    </location>
</feature>
<dbReference type="InterPro" id="IPR011527">
    <property type="entry name" value="ABC1_TM_dom"/>
</dbReference>
<dbReference type="PANTHER" id="PTHR43394:SF1">
    <property type="entry name" value="ATP-BINDING CASSETTE SUB-FAMILY B MEMBER 10, MITOCHONDRIAL"/>
    <property type="match status" value="1"/>
</dbReference>
<sequence length="607" mass="67381">MNLGAYFWLEVSLFSKSEFTVAGEYHYNSSGPVRWIASHLLRYKLLAFGFILLAVLTNGLYSSISFLAGSAFNVVTQGKAQELLVLALSVLGIVALSLTTDLGARLTAQVVATRFARDAREELYINLLGKSQTFHNRQRVGDVMARASNDITTLNDMVVPGFDIVCDSFSSLSVVIVFIAILNPQLLLTPLAYTLCFFIALRFYSRQLNPVSVKMREQFGDTNAVLNEAVTGVEVIKATAQEEQEKRKFAEQATRYRDYYVKNGRIQGRYLPTLLLGIFLALAFLHGLYLLSQGQINLGTLVSFMILMSQLRFVTFMSIWSFSLVQLGFAGARRILALMKEESDLDENGEGYKAEMEGEIVFENVTFSYGSTPILKNISFRARPGQTIAIVGQTGSGKSTLTKLVNRIYDANEGRILVDGVDVRKWSLDSLRSQISTIEQDIFLFSRTVAENIAYGLGQKADQAAIEAAARDAQAHDFIMGFKEGYETVIGERGVTLSGGQRQRLAIARALLTDPRILILDDSTSAVDSATEDEIQKAIKRVLQGRTTLLITHRLSQIRWADTVLVIRKGELIDQGSHEELLDRCDLYRRIFSHYESALPVSAAGGE</sequence>
<dbReference type="AlphaFoldDB" id="A0A4P6JWC9"/>
<keyword evidence="4 9" id="KW-0812">Transmembrane</keyword>
<dbReference type="Gene3D" id="1.20.1560.10">
    <property type="entry name" value="ABC transporter type 1, transmembrane domain"/>
    <property type="match status" value="1"/>
</dbReference>
<evidence type="ECO:0000256" key="8">
    <source>
        <dbReference type="ARBA" id="ARBA00023136"/>
    </source>
</evidence>
<evidence type="ECO:0000256" key="6">
    <source>
        <dbReference type="ARBA" id="ARBA00022840"/>
    </source>
</evidence>
<dbReference type="Proteomes" id="UP000290365">
    <property type="component" value="Chromosome"/>
</dbReference>
<feature type="domain" description="ABC transporter" evidence="10">
    <location>
        <begin position="360"/>
        <end position="594"/>
    </location>
</feature>
<keyword evidence="6 12" id="KW-0067">ATP-binding</keyword>
<dbReference type="Gene3D" id="3.40.50.300">
    <property type="entry name" value="P-loop containing nucleotide triphosphate hydrolases"/>
    <property type="match status" value="1"/>
</dbReference>
<dbReference type="KEGG" id="kbs:EPA93_28545"/>
<evidence type="ECO:0000256" key="4">
    <source>
        <dbReference type="ARBA" id="ARBA00022692"/>
    </source>
</evidence>
<feature type="transmembrane region" description="Helical" evidence="9">
    <location>
        <begin position="187"/>
        <end position="205"/>
    </location>
</feature>